<sequence length="202" mass="23469">MVKLDWPNPPFQEDDLPPYDDSVFVDAYLAYLHADARFEMLGSVSINATICLYCNRGTPLSFWNPVTHEFKSIPPSPIKQVVANNRGARFGYDYVEDDYKIYSLNSNSWRKIEVDIPRSYDNRDVYMNSVCHWLSKTEKHFQLVSFNFNNESVLTTPIPSYVDDSFGWFLKRRLVLLNGSIAFILNISGHVHFTYQFWGNSV</sequence>
<dbReference type="PANTHER" id="PTHR31790:SF604">
    <property type="entry name" value="F-BOX PROTEIN CPR1-RELATED"/>
    <property type="match status" value="1"/>
</dbReference>
<reference evidence="2 4" key="2">
    <citation type="journal article" date="2014" name="BMC Genomics">
        <title>An improved genome release (version Mt4.0) for the model legume Medicago truncatula.</title>
        <authorList>
            <person name="Tang H."/>
            <person name="Krishnakumar V."/>
            <person name="Bidwell S."/>
            <person name="Rosen B."/>
            <person name="Chan A."/>
            <person name="Zhou S."/>
            <person name="Gentzbittel L."/>
            <person name="Childs K.L."/>
            <person name="Yandell M."/>
            <person name="Gundlach H."/>
            <person name="Mayer K.F."/>
            <person name="Schwartz D.C."/>
            <person name="Town C.D."/>
        </authorList>
    </citation>
    <scope>GENOME REANNOTATION</scope>
    <source>
        <strain evidence="3 4">cv. Jemalong A17</strain>
    </source>
</reference>
<dbReference type="Pfam" id="PF08268">
    <property type="entry name" value="FBA_3"/>
    <property type="match status" value="1"/>
</dbReference>
<gene>
    <name evidence="2" type="ordered locus">MTR_5g091150</name>
</gene>
<dbReference type="EnsemblPlants" id="AET00360">
    <property type="protein sequence ID" value="AET00360"/>
    <property type="gene ID" value="MTR_5g091150"/>
</dbReference>
<evidence type="ECO:0000313" key="4">
    <source>
        <dbReference type="Proteomes" id="UP000002051"/>
    </source>
</evidence>
<dbReference type="Proteomes" id="UP000002051">
    <property type="component" value="Chromosome 5"/>
</dbReference>
<protein>
    <submittedName>
        <fullName evidence="2">F-box protein interaction domain protein</fullName>
    </submittedName>
</protein>
<proteinExistence type="predicted"/>
<dbReference type="InterPro" id="IPR052361">
    <property type="entry name" value="F-box_domain"/>
</dbReference>
<dbReference type="NCBIfam" id="TIGR01640">
    <property type="entry name" value="F_box_assoc_1"/>
    <property type="match status" value="1"/>
</dbReference>
<organism evidence="2 4">
    <name type="scientific">Medicago truncatula</name>
    <name type="common">Barrel medic</name>
    <name type="synonym">Medicago tribuloides</name>
    <dbReference type="NCBI Taxonomy" id="3880"/>
    <lineage>
        <taxon>Eukaryota</taxon>
        <taxon>Viridiplantae</taxon>
        <taxon>Streptophyta</taxon>
        <taxon>Embryophyta</taxon>
        <taxon>Tracheophyta</taxon>
        <taxon>Spermatophyta</taxon>
        <taxon>Magnoliopsida</taxon>
        <taxon>eudicotyledons</taxon>
        <taxon>Gunneridae</taxon>
        <taxon>Pentapetalae</taxon>
        <taxon>rosids</taxon>
        <taxon>fabids</taxon>
        <taxon>Fabales</taxon>
        <taxon>Fabaceae</taxon>
        <taxon>Papilionoideae</taxon>
        <taxon>50 kb inversion clade</taxon>
        <taxon>NPAAA clade</taxon>
        <taxon>Hologalegina</taxon>
        <taxon>IRL clade</taxon>
        <taxon>Trifolieae</taxon>
        <taxon>Medicago</taxon>
    </lineage>
</organism>
<dbReference type="AlphaFoldDB" id="G7KD32"/>
<dbReference type="EMBL" id="CM001221">
    <property type="protein sequence ID" value="AET00360.1"/>
    <property type="molecule type" value="Genomic_DNA"/>
</dbReference>
<feature type="domain" description="F-box associated beta-propeller type 3" evidence="1">
    <location>
        <begin position="46"/>
        <end position="198"/>
    </location>
</feature>
<keyword evidence="4" id="KW-1185">Reference proteome</keyword>
<evidence type="ECO:0000313" key="3">
    <source>
        <dbReference type="EnsemblPlants" id="AET00360"/>
    </source>
</evidence>
<reference evidence="3" key="3">
    <citation type="submission" date="2015-04" db="UniProtKB">
        <authorList>
            <consortium name="EnsemblPlants"/>
        </authorList>
    </citation>
    <scope>IDENTIFICATION</scope>
    <source>
        <strain evidence="3">cv. Jemalong A17</strain>
    </source>
</reference>
<evidence type="ECO:0000259" key="1">
    <source>
        <dbReference type="Pfam" id="PF08268"/>
    </source>
</evidence>
<accession>G7KD32</accession>
<reference evidence="2 4" key="1">
    <citation type="journal article" date="2011" name="Nature">
        <title>The Medicago genome provides insight into the evolution of rhizobial symbioses.</title>
        <authorList>
            <person name="Young N.D."/>
            <person name="Debelle F."/>
            <person name="Oldroyd G.E."/>
            <person name="Geurts R."/>
            <person name="Cannon S.B."/>
            <person name="Udvardi M.K."/>
            <person name="Benedito V.A."/>
            <person name="Mayer K.F."/>
            <person name="Gouzy J."/>
            <person name="Schoof H."/>
            <person name="Van de Peer Y."/>
            <person name="Proost S."/>
            <person name="Cook D.R."/>
            <person name="Meyers B.C."/>
            <person name="Spannagl M."/>
            <person name="Cheung F."/>
            <person name="De Mita S."/>
            <person name="Krishnakumar V."/>
            <person name="Gundlach H."/>
            <person name="Zhou S."/>
            <person name="Mudge J."/>
            <person name="Bharti A.K."/>
            <person name="Murray J.D."/>
            <person name="Naoumkina M.A."/>
            <person name="Rosen B."/>
            <person name="Silverstein K.A."/>
            <person name="Tang H."/>
            <person name="Rombauts S."/>
            <person name="Zhao P.X."/>
            <person name="Zhou P."/>
            <person name="Barbe V."/>
            <person name="Bardou P."/>
            <person name="Bechner M."/>
            <person name="Bellec A."/>
            <person name="Berger A."/>
            <person name="Berges H."/>
            <person name="Bidwell S."/>
            <person name="Bisseling T."/>
            <person name="Choisne N."/>
            <person name="Couloux A."/>
            <person name="Denny R."/>
            <person name="Deshpande S."/>
            <person name="Dai X."/>
            <person name="Doyle J.J."/>
            <person name="Dudez A.M."/>
            <person name="Farmer A.D."/>
            <person name="Fouteau S."/>
            <person name="Franken C."/>
            <person name="Gibelin C."/>
            <person name="Gish J."/>
            <person name="Goldstein S."/>
            <person name="Gonzalez A.J."/>
            <person name="Green P.J."/>
            <person name="Hallab A."/>
            <person name="Hartog M."/>
            <person name="Hua A."/>
            <person name="Humphray S.J."/>
            <person name="Jeong D.H."/>
            <person name="Jing Y."/>
            <person name="Jocker A."/>
            <person name="Kenton S.M."/>
            <person name="Kim D.J."/>
            <person name="Klee K."/>
            <person name="Lai H."/>
            <person name="Lang C."/>
            <person name="Lin S."/>
            <person name="Macmil S.L."/>
            <person name="Magdelenat G."/>
            <person name="Matthews L."/>
            <person name="McCorrison J."/>
            <person name="Monaghan E.L."/>
            <person name="Mun J.H."/>
            <person name="Najar F.Z."/>
            <person name="Nicholson C."/>
            <person name="Noirot C."/>
            <person name="O'Bleness M."/>
            <person name="Paule C.R."/>
            <person name="Poulain J."/>
            <person name="Prion F."/>
            <person name="Qin B."/>
            <person name="Qu C."/>
            <person name="Retzel E.F."/>
            <person name="Riddle C."/>
            <person name="Sallet E."/>
            <person name="Samain S."/>
            <person name="Samson N."/>
            <person name="Sanders I."/>
            <person name="Saurat O."/>
            <person name="Scarpelli C."/>
            <person name="Schiex T."/>
            <person name="Segurens B."/>
            <person name="Severin A.J."/>
            <person name="Sherrier D.J."/>
            <person name="Shi R."/>
            <person name="Sims S."/>
            <person name="Singer S.R."/>
            <person name="Sinharoy S."/>
            <person name="Sterck L."/>
            <person name="Viollet A."/>
            <person name="Wang B.B."/>
            <person name="Wang K."/>
            <person name="Wang M."/>
            <person name="Wang X."/>
            <person name="Warfsmann J."/>
            <person name="Weissenbach J."/>
            <person name="White D.D."/>
            <person name="White J.D."/>
            <person name="Wiley G.B."/>
            <person name="Wincker P."/>
            <person name="Xing Y."/>
            <person name="Yang L."/>
            <person name="Yao Z."/>
            <person name="Ying F."/>
            <person name="Zhai J."/>
            <person name="Zhou L."/>
            <person name="Zuber A."/>
            <person name="Denarie J."/>
            <person name="Dixon R.A."/>
            <person name="May G.D."/>
            <person name="Schwartz D.C."/>
            <person name="Rogers J."/>
            <person name="Quetier F."/>
            <person name="Town C.D."/>
            <person name="Roe B.A."/>
        </authorList>
    </citation>
    <scope>NUCLEOTIDE SEQUENCE [LARGE SCALE GENOMIC DNA]</scope>
    <source>
        <strain evidence="2">A17</strain>
        <strain evidence="3 4">cv. Jemalong A17</strain>
    </source>
</reference>
<dbReference type="HOGENOM" id="CLU_1356487_0_0_1"/>
<dbReference type="InterPro" id="IPR013187">
    <property type="entry name" value="F-box-assoc_dom_typ3"/>
</dbReference>
<dbReference type="PaxDb" id="3880-AET00360"/>
<dbReference type="InterPro" id="IPR017451">
    <property type="entry name" value="F-box-assoc_interact_dom"/>
</dbReference>
<dbReference type="PANTHER" id="PTHR31790">
    <property type="entry name" value="OS02G0783600 PROTEIN"/>
    <property type="match status" value="1"/>
</dbReference>
<name>G7KD32_MEDTR</name>
<evidence type="ECO:0000313" key="2">
    <source>
        <dbReference type="EMBL" id="AET00360.1"/>
    </source>
</evidence>